<sequence length="71" mass="7760">MPVPTPVPSSVPTPTRVPARPILPSPHTGTPARRATAGDRLTVDPDDRRRRARTALLELAVARSAERRRAF</sequence>
<feature type="compositionally biased region" description="Pro residues" evidence="1">
    <location>
        <begin position="1"/>
        <end position="11"/>
    </location>
</feature>
<accession>A0ABT0J367</accession>
<reference evidence="2 3" key="1">
    <citation type="submission" date="2022-02" db="EMBL/GenBank/DDBJ databases">
        <title>The car tank lid bacteriome: a reservoir of bacteria with potential in bioremediation of fuel.</title>
        <authorList>
            <person name="Vidal-Verdu A."/>
            <person name="Gomez-Martinez D."/>
            <person name="Latorre-Perez A."/>
            <person name="Pereto J."/>
            <person name="Porcar M."/>
        </authorList>
    </citation>
    <scope>NUCLEOTIDE SEQUENCE [LARGE SCALE GENOMIC DNA]</scope>
    <source>
        <strain evidence="2 3">4D.3</strain>
    </source>
</reference>
<organism evidence="2 3">
    <name type="scientific">Isoptericola peretonis</name>
    <dbReference type="NCBI Taxonomy" id="2918523"/>
    <lineage>
        <taxon>Bacteria</taxon>
        <taxon>Bacillati</taxon>
        <taxon>Actinomycetota</taxon>
        <taxon>Actinomycetes</taxon>
        <taxon>Micrococcales</taxon>
        <taxon>Promicromonosporaceae</taxon>
        <taxon>Isoptericola</taxon>
    </lineage>
</organism>
<keyword evidence="3" id="KW-1185">Reference proteome</keyword>
<gene>
    <name evidence="2" type="ORF">M1843_09315</name>
</gene>
<comment type="caution">
    <text evidence="2">The sequence shown here is derived from an EMBL/GenBank/DDBJ whole genome shotgun (WGS) entry which is preliminary data.</text>
</comment>
<protein>
    <submittedName>
        <fullName evidence="2">Uncharacterized protein</fullName>
    </submittedName>
</protein>
<name>A0ABT0J367_9MICO</name>
<dbReference type="Proteomes" id="UP001651050">
    <property type="component" value="Unassembled WGS sequence"/>
</dbReference>
<evidence type="ECO:0000313" key="3">
    <source>
        <dbReference type="Proteomes" id="UP001651050"/>
    </source>
</evidence>
<feature type="region of interest" description="Disordered" evidence="1">
    <location>
        <begin position="1"/>
        <end position="46"/>
    </location>
</feature>
<evidence type="ECO:0000313" key="2">
    <source>
        <dbReference type="EMBL" id="MCK9793941.1"/>
    </source>
</evidence>
<dbReference type="RefSeq" id="WP_416343801.1">
    <property type="nucleotide sequence ID" value="NZ_JALQCY010000003.1"/>
</dbReference>
<proteinExistence type="predicted"/>
<evidence type="ECO:0000256" key="1">
    <source>
        <dbReference type="SAM" id="MobiDB-lite"/>
    </source>
</evidence>
<dbReference type="EMBL" id="JALQCY010000003">
    <property type="protein sequence ID" value="MCK9793941.1"/>
    <property type="molecule type" value="Genomic_DNA"/>
</dbReference>